<proteinExistence type="predicted"/>
<sequence>MVKKWLLSLLTVFTLVVTGGCSLTGEVSVSVEYVSKTADYIKKVQDFYNEVPGMVEKAVTDSKVRKDLETKLNDLKTEIQNFEKLTPPDFAKDIHQTIQDHNQKLQTAIDGYLGLVKDGKLDPQEFKNSELYQTMNSIINLLDQVQNLGK</sequence>
<evidence type="ECO:0000313" key="3">
    <source>
        <dbReference type="Proteomes" id="UP000251213"/>
    </source>
</evidence>
<keyword evidence="3" id="KW-1185">Reference proteome</keyword>
<dbReference type="RefSeq" id="WP_113657573.1">
    <property type="nucleotide sequence ID" value="NZ_KZ845663.1"/>
</dbReference>
<feature type="chain" id="PRO_5039386063" description="Lipoprotein" evidence="1">
    <location>
        <begin position="20"/>
        <end position="150"/>
    </location>
</feature>
<accession>A0A364K9L2</accession>
<dbReference type="EMBL" id="QJKK01000001">
    <property type="protein sequence ID" value="RAL26968.1"/>
    <property type="molecule type" value="Genomic_DNA"/>
</dbReference>
<feature type="signal peptide" evidence="1">
    <location>
        <begin position="1"/>
        <end position="19"/>
    </location>
</feature>
<keyword evidence="1" id="KW-0732">Signal</keyword>
<dbReference type="Pfam" id="PF19903">
    <property type="entry name" value="DUF6376"/>
    <property type="match status" value="1"/>
</dbReference>
<evidence type="ECO:0000256" key="1">
    <source>
        <dbReference type="SAM" id="SignalP"/>
    </source>
</evidence>
<organism evidence="2 3">
    <name type="scientific">Thermoflavimicrobium daqui</name>
    <dbReference type="NCBI Taxonomy" id="2137476"/>
    <lineage>
        <taxon>Bacteria</taxon>
        <taxon>Bacillati</taxon>
        <taxon>Bacillota</taxon>
        <taxon>Bacilli</taxon>
        <taxon>Bacillales</taxon>
        <taxon>Thermoactinomycetaceae</taxon>
        <taxon>Thermoflavimicrobium</taxon>
    </lineage>
</organism>
<dbReference type="InterPro" id="IPR045956">
    <property type="entry name" value="DUF6376"/>
</dbReference>
<reference evidence="2 3" key="1">
    <citation type="submission" date="2018-06" db="EMBL/GenBank/DDBJ databases">
        <title>Thermoflavimicrobium daqus sp. nov., a thermophilic microbe isolated from Moutai-flavour Daqu.</title>
        <authorList>
            <person name="Wang X."/>
            <person name="Zhou H."/>
        </authorList>
    </citation>
    <scope>NUCLEOTIDE SEQUENCE [LARGE SCALE GENOMIC DNA]</scope>
    <source>
        <strain evidence="2 3">FBKL4.011</strain>
    </source>
</reference>
<dbReference type="AlphaFoldDB" id="A0A364K9L2"/>
<reference evidence="2 3" key="2">
    <citation type="submission" date="2018-06" db="EMBL/GenBank/DDBJ databases">
        <authorList>
            <person name="Zhirakovskaya E."/>
        </authorList>
    </citation>
    <scope>NUCLEOTIDE SEQUENCE [LARGE SCALE GENOMIC DNA]</scope>
    <source>
        <strain evidence="2 3">FBKL4.011</strain>
    </source>
</reference>
<dbReference type="OrthoDB" id="2607309at2"/>
<comment type="caution">
    <text evidence="2">The sequence shown here is derived from an EMBL/GenBank/DDBJ whole genome shotgun (WGS) entry which is preliminary data.</text>
</comment>
<name>A0A364K9L2_9BACL</name>
<dbReference type="Proteomes" id="UP000251213">
    <property type="component" value="Unassembled WGS sequence"/>
</dbReference>
<gene>
    <name evidence="2" type="ORF">DL897_02705</name>
</gene>
<protein>
    <recommendedName>
        <fullName evidence="4">Lipoprotein</fullName>
    </recommendedName>
</protein>
<dbReference type="PROSITE" id="PS51257">
    <property type="entry name" value="PROKAR_LIPOPROTEIN"/>
    <property type="match status" value="1"/>
</dbReference>
<evidence type="ECO:0000313" key="2">
    <source>
        <dbReference type="EMBL" id="RAL26968.1"/>
    </source>
</evidence>
<evidence type="ECO:0008006" key="4">
    <source>
        <dbReference type="Google" id="ProtNLM"/>
    </source>
</evidence>